<evidence type="ECO:0000256" key="8">
    <source>
        <dbReference type="ARBA" id="ARBA00022490"/>
    </source>
</evidence>
<keyword evidence="8 14" id="KW-0963">Cytoplasm</keyword>
<gene>
    <name evidence="14" type="primary">rnhB</name>
    <name evidence="18" type="ORF">BCT50_17765</name>
</gene>
<dbReference type="InterPro" id="IPR024567">
    <property type="entry name" value="RNase_HII/HIII_dom"/>
</dbReference>
<protein>
    <recommendedName>
        <fullName evidence="7 14">Ribonuclease HII</fullName>
        <shortName evidence="14">RNase HII</shortName>
        <ecNumber evidence="6 14">3.1.26.4</ecNumber>
    </recommendedName>
</protein>
<dbReference type="SUPFAM" id="SSF53098">
    <property type="entry name" value="Ribonuclease H-like"/>
    <property type="match status" value="1"/>
</dbReference>
<keyword evidence="9 14" id="KW-0540">Nuclease</keyword>
<feature type="binding site" evidence="14 15">
    <location>
        <position position="117"/>
    </location>
    <ligand>
        <name>a divalent metal cation</name>
        <dbReference type="ChEBI" id="CHEBI:60240"/>
    </ligand>
</feature>
<comment type="similarity">
    <text evidence="5 14 16">Belongs to the RNase HII family.</text>
</comment>
<dbReference type="Gene3D" id="3.30.420.10">
    <property type="entry name" value="Ribonuclease H-like superfamily/Ribonuclease H"/>
    <property type="match status" value="1"/>
</dbReference>
<feature type="domain" description="RNase H type-2" evidence="17">
    <location>
        <begin position="19"/>
        <end position="206"/>
    </location>
</feature>
<dbReference type="GO" id="GO:0030145">
    <property type="term" value="F:manganese ion binding"/>
    <property type="evidence" value="ECO:0007669"/>
    <property type="project" value="UniProtKB-UniRule"/>
</dbReference>
<dbReference type="Proteomes" id="UP000235554">
    <property type="component" value="Unassembled WGS sequence"/>
</dbReference>
<evidence type="ECO:0000256" key="15">
    <source>
        <dbReference type="PROSITE-ProRule" id="PRU01319"/>
    </source>
</evidence>
<accession>A0A855IUL5</accession>
<evidence type="ECO:0000256" key="10">
    <source>
        <dbReference type="ARBA" id="ARBA00022723"/>
    </source>
</evidence>
<evidence type="ECO:0000256" key="6">
    <source>
        <dbReference type="ARBA" id="ARBA00012180"/>
    </source>
</evidence>
<dbReference type="AlphaFoldDB" id="A0A855IUL5"/>
<evidence type="ECO:0000256" key="7">
    <source>
        <dbReference type="ARBA" id="ARBA00019179"/>
    </source>
</evidence>
<comment type="subcellular location">
    <subcellularLocation>
        <location evidence="4 14">Cytoplasm</location>
    </subcellularLocation>
</comment>
<evidence type="ECO:0000256" key="1">
    <source>
        <dbReference type="ARBA" id="ARBA00000077"/>
    </source>
</evidence>
<comment type="cofactor">
    <cofactor evidence="2">
        <name>Mg(2+)</name>
        <dbReference type="ChEBI" id="CHEBI:18420"/>
    </cofactor>
</comment>
<dbReference type="GO" id="GO:0006298">
    <property type="term" value="P:mismatch repair"/>
    <property type="evidence" value="ECO:0007669"/>
    <property type="project" value="TreeGrafter"/>
</dbReference>
<evidence type="ECO:0000256" key="13">
    <source>
        <dbReference type="ARBA" id="ARBA00023211"/>
    </source>
</evidence>
<dbReference type="PANTHER" id="PTHR10954">
    <property type="entry name" value="RIBONUCLEASE H2 SUBUNIT A"/>
    <property type="match status" value="1"/>
</dbReference>
<dbReference type="GO" id="GO:0043137">
    <property type="term" value="P:DNA replication, removal of RNA primer"/>
    <property type="evidence" value="ECO:0007669"/>
    <property type="project" value="TreeGrafter"/>
</dbReference>
<feature type="binding site" evidence="14 15">
    <location>
        <position position="25"/>
    </location>
    <ligand>
        <name>a divalent metal cation</name>
        <dbReference type="ChEBI" id="CHEBI:60240"/>
    </ligand>
</feature>
<evidence type="ECO:0000256" key="5">
    <source>
        <dbReference type="ARBA" id="ARBA00007383"/>
    </source>
</evidence>
<sequence length="206" mass="22724">MAVKEKKELPPFEYPQGYHLFAGVDEVGRGPLVGDVVTAAVILDPNNPIEGLNDSKKLSEKKRLALLPEIKEKALAWSVGRCSPQEIDELNILQATMVAMQRAIAGLSVQPDMALIDGNRVPELPMDGLAIVKGDLRVAEISAASIIAKVVRDQEMEELDKLHPEFGFAQHKGYPTKAHFEAIEKHGVTEHYRKSFKPVKRVLGID</sequence>
<evidence type="ECO:0000256" key="11">
    <source>
        <dbReference type="ARBA" id="ARBA00022759"/>
    </source>
</evidence>
<dbReference type="PROSITE" id="PS51975">
    <property type="entry name" value="RNASE_H_2"/>
    <property type="match status" value="1"/>
</dbReference>
<evidence type="ECO:0000256" key="9">
    <source>
        <dbReference type="ARBA" id="ARBA00022722"/>
    </source>
</evidence>
<keyword evidence="10 14" id="KW-0479">Metal-binding</keyword>
<dbReference type="HAMAP" id="MF_00052_B">
    <property type="entry name" value="RNase_HII_B"/>
    <property type="match status" value="1"/>
</dbReference>
<keyword evidence="11 14" id="KW-0255">Endonuclease</keyword>
<dbReference type="GO" id="GO:0004523">
    <property type="term" value="F:RNA-DNA hybrid ribonuclease activity"/>
    <property type="evidence" value="ECO:0007669"/>
    <property type="project" value="UniProtKB-UniRule"/>
</dbReference>
<comment type="caution">
    <text evidence="18">The sequence shown here is derived from an EMBL/GenBank/DDBJ whole genome shotgun (WGS) entry which is preliminary data.</text>
</comment>
<dbReference type="GO" id="GO:0005737">
    <property type="term" value="C:cytoplasm"/>
    <property type="evidence" value="ECO:0007669"/>
    <property type="project" value="UniProtKB-SubCell"/>
</dbReference>
<proteinExistence type="inferred from homology"/>
<dbReference type="InterPro" id="IPR001352">
    <property type="entry name" value="RNase_HII/HIII"/>
</dbReference>
<dbReference type="GO" id="GO:0032299">
    <property type="term" value="C:ribonuclease H2 complex"/>
    <property type="evidence" value="ECO:0007669"/>
    <property type="project" value="TreeGrafter"/>
</dbReference>
<evidence type="ECO:0000256" key="16">
    <source>
        <dbReference type="RuleBase" id="RU003515"/>
    </source>
</evidence>
<evidence type="ECO:0000256" key="4">
    <source>
        <dbReference type="ARBA" id="ARBA00004496"/>
    </source>
</evidence>
<dbReference type="InterPro" id="IPR012337">
    <property type="entry name" value="RNaseH-like_sf"/>
</dbReference>
<evidence type="ECO:0000256" key="2">
    <source>
        <dbReference type="ARBA" id="ARBA00001946"/>
    </source>
</evidence>
<dbReference type="NCBIfam" id="NF000594">
    <property type="entry name" value="PRK00015.1-1"/>
    <property type="match status" value="1"/>
</dbReference>
<dbReference type="NCBIfam" id="NF000596">
    <property type="entry name" value="PRK00015.1-4"/>
    <property type="match status" value="1"/>
</dbReference>
<comment type="cofactor">
    <cofactor evidence="14 15">
        <name>Mn(2+)</name>
        <dbReference type="ChEBI" id="CHEBI:29035"/>
    </cofactor>
    <cofactor evidence="14 15">
        <name>Mg(2+)</name>
        <dbReference type="ChEBI" id="CHEBI:18420"/>
    </cofactor>
    <text evidence="14 15">Manganese or magnesium. Binds 1 divalent metal ion per monomer in the absence of substrate. May bind a second metal ion after substrate binding.</text>
</comment>
<name>A0A855IUL5_9VIBR</name>
<evidence type="ECO:0000256" key="3">
    <source>
        <dbReference type="ARBA" id="ARBA00004065"/>
    </source>
</evidence>
<dbReference type="EC" id="3.1.26.4" evidence="6 14"/>
<comment type="catalytic activity">
    <reaction evidence="1 14 15 16">
        <text>Endonucleolytic cleavage to 5'-phosphomonoester.</text>
        <dbReference type="EC" id="3.1.26.4"/>
    </reaction>
</comment>
<evidence type="ECO:0000256" key="14">
    <source>
        <dbReference type="HAMAP-Rule" id="MF_00052"/>
    </source>
</evidence>
<keyword evidence="13 14" id="KW-0464">Manganese</keyword>
<dbReference type="InterPro" id="IPR022898">
    <property type="entry name" value="RNase_HII"/>
</dbReference>
<evidence type="ECO:0000256" key="12">
    <source>
        <dbReference type="ARBA" id="ARBA00022801"/>
    </source>
</evidence>
<dbReference type="CDD" id="cd07182">
    <property type="entry name" value="RNase_HII_bacteria_HII_like"/>
    <property type="match status" value="1"/>
</dbReference>
<dbReference type="InterPro" id="IPR036397">
    <property type="entry name" value="RNaseH_sf"/>
</dbReference>
<dbReference type="EMBL" id="MCZJ01000007">
    <property type="protein sequence ID" value="PMM61657.1"/>
    <property type="molecule type" value="Genomic_DNA"/>
</dbReference>
<reference evidence="19" key="1">
    <citation type="submission" date="2016-07" db="EMBL/GenBank/DDBJ databases">
        <title>Nontailed viruses are major unrecognized killers of bacteria in the ocean.</title>
        <authorList>
            <person name="Kauffman K."/>
            <person name="Hussain F."/>
            <person name="Yang J."/>
            <person name="Arevalo P."/>
            <person name="Brown J."/>
            <person name="Cutler M."/>
            <person name="Kelly L."/>
            <person name="Polz M.F."/>
        </authorList>
    </citation>
    <scope>NUCLEOTIDE SEQUENCE [LARGE SCALE GENOMIC DNA]</scope>
    <source>
        <strain evidence="19">10N.261.48.A1</strain>
    </source>
</reference>
<keyword evidence="12 14" id="KW-0378">Hydrolase</keyword>
<evidence type="ECO:0000313" key="18">
    <source>
        <dbReference type="EMBL" id="PMM61657.1"/>
    </source>
</evidence>
<dbReference type="RefSeq" id="WP_102554686.1">
    <property type="nucleotide sequence ID" value="NZ_MCZJ01000007.1"/>
</dbReference>
<evidence type="ECO:0000313" key="19">
    <source>
        <dbReference type="Proteomes" id="UP000235554"/>
    </source>
</evidence>
<feature type="binding site" evidence="14 15">
    <location>
        <position position="26"/>
    </location>
    <ligand>
        <name>a divalent metal cation</name>
        <dbReference type="ChEBI" id="CHEBI:60240"/>
    </ligand>
</feature>
<organism evidence="18 19">
    <name type="scientific">Vibrio lentus</name>
    <dbReference type="NCBI Taxonomy" id="136468"/>
    <lineage>
        <taxon>Bacteria</taxon>
        <taxon>Pseudomonadati</taxon>
        <taxon>Pseudomonadota</taxon>
        <taxon>Gammaproteobacteria</taxon>
        <taxon>Vibrionales</taxon>
        <taxon>Vibrionaceae</taxon>
        <taxon>Vibrio</taxon>
    </lineage>
</organism>
<evidence type="ECO:0000259" key="17">
    <source>
        <dbReference type="PROSITE" id="PS51975"/>
    </source>
</evidence>
<dbReference type="NCBIfam" id="NF000595">
    <property type="entry name" value="PRK00015.1-3"/>
    <property type="match status" value="1"/>
</dbReference>
<comment type="function">
    <text evidence="3 14 16">Endonuclease that specifically degrades the RNA of RNA-DNA hybrids.</text>
</comment>
<dbReference type="FunFam" id="3.30.420.10:FF:000006">
    <property type="entry name" value="Ribonuclease HII"/>
    <property type="match status" value="1"/>
</dbReference>
<dbReference type="PANTHER" id="PTHR10954:SF18">
    <property type="entry name" value="RIBONUCLEASE HII"/>
    <property type="match status" value="1"/>
</dbReference>
<dbReference type="Pfam" id="PF01351">
    <property type="entry name" value="RNase_HII"/>
    <property type="match status" value="1"/>
</dbReference>
<dbReference type="GO" id="GO:0003723">
    <property type="term" value="F:RNA binding"/>
    <property type="evidence" value="ECO:0007669"/>
    <property type="project" value="UniProtKB-UniRule"/>
</dbReference>